<reference evidence="4 5" key="1">
    <citation type="submission" date="2018-11" db="EMBL/GenBank/DDBJ databases">
        <authorList>
            <person name="Huo Y."/>
        </authorList>
    </citation>
    <scope>NUCLEOTIDE SEQUENCE [LARGE SCALE GENOMIC DNA]</scope>
    <source>
        <strain evidence="4 5">DSM 30132</strain>
    </source>
</reference>
<evidence type="ECO:0000313" key="3">
    <source>
        <dbReference type="EMBL" id="MBB3132419.1"/>
    </source>
</evidence>
<evidence type="ECO:0000313" key="5">
    <source>
        <dbReference type="Proteomes" id="UP000277279"/>
    </source>
</evidence>
<evidence type="ECO:0000313" key="6">
    <source>
        <dbReference type="Proteomes" id="UP000518315"/>
    </source>
</evidence>
<dbReference type="Proteomes" id="UP000518315">
    <property type="component" value="Unassembled WGS sequence"/>
</dbReference>
<sequence length="65" mass="7163">MKKEDVRRATRIAFGLVIVFGLMVSYAKFAGFFLPQSSQNEYGPPGWFSSFDPGPPPRLPGVQDG</sequence>
<name>A0A3R9ALJ2_9HYPH</name>
<dbReference type="Proteomes" id="UP000277279">
    <property type="component" value="Unassembled WGS sequence"/>
</dbReference>
<comment type="caution">
    <text evidence="4">The sequence shown here is derived from an EMBL/GenBank/DDBJ whole genome shotgun (WGS) entry which is preliminary data.</text>
</comment>
<reference evidence="3 6" key="2">
    <citation type="submission" date="2020-08" db="EMBL/GenBank/DDBJ databases">
        <title>Genomic Encyclopedia of Type Strains, Phase III (KMG-III): the genomes of soil and plant-associated and newly described type strains.</title>
        <authorList>
            <person name="Whitman W."/>
        </authorList>
    </citation>
    <scope>NUCLEOTIDE SEQUENCE [LARGE SCALE GENOMIC DNA]</scope>
    <source>
        <strain evidence="3 6">CECT 4113</strain>
    </source>
</reference>
<evidence type="ECO:0000256" key="2">
    <source>
        <dbReference type="SAM" id="Phobius"/>
    </source>
</evidence>
<dbReference type="OrthoDB" id="8402027at2"/>
<keyword evidence="6" id="KW-1185">Reference proteome</keyword>
<organism evidence="4 5">
    <name type="scientific">Rhizobium pisi</name>
    <dbReference type="NCBI Taxonomy" id="574561"/>
    <lineage>
        <taxon>Bacteria</taxon>
        <taxon>Pseudomonadati</taxon>
        <taxon>Pseudomonadota</taxon>
        <taxon>Alphaproteobacteria</taxon>
        <taxon>Hyphomicrobiales</taxon>
        <taxon>Rhizobiaceae</taxon>
        <taxon>Rhizobium/Agrobacterium group</taxon>
        <taxon>Rhizobium</taxon>
    </lineage>
</organism>
<dbReference type="AlphaFoldDB" id="A0A3R9ALJ2"/>
<protein>
    <submittedName>
        <fullName evidence="4">Uncharacterized protein</fullName>
    </submittedName>
</protein>
<keyword evidence="2" id="KW-0472">Membrane</keyword>
<proteinExistence type="predicted"/>
<keyword evidence="2" id="KW-0812">Transmembrane</keyword>
<evidence type="ECO:0000313" key="4">
    <source>
        <dbReference type="EMBL" id="RSB86710.1"/>
    </source>
</evidence>
<dbReference type="EMBL" id="RJJT01000001">
    <property type="protein sequence ID" value="RSB86710.1"/>
    <property type="molecule type" value="Genomic_DNA"/>
</dbReference>
<keyword evidence="2" id="KW-1133">Transmembrane helix</keyword>
<accession>A0A3R9ALJ2</accession>
<feature type="transmembrane region" description="Helical" evidence="2">
    <location>
        <begin position="12"/>
        <end position="34"/>
    </location>
</feature>
<gene>
    <name evidence="4" type="ORF">EFD55_02050</name>
    <name evidence="3" type="ORF">FHS26_000114</name>
</gene>
<feature type="region of interest" description="Disordered" evidence="1">
    <location>
        <begin position="44"/>
        <end position="65"/>
    </location>
</feature>
<dbReference type="EMBL" id="JACHXH010000001">
    <property type="protein sequence ID" value="MBB3132419.1"/>
    <property type="molecule type" value="Genomic_DNA"/>
</dbReference>
<dbReference type="RefSeq" id="WP_125842475.1">
    <property type="nucleotide sequence ID" value="NZ_JACHXH010000001.1"/>
</dbReference>
<evidence type="ECO:0000256" key="1">
    <source>
        <dbReference type="SAM" id="MobiDB-lite"/>
    </source>
</evidence>